<comment type="caution">
    <text evidence="1">The sequence shown here is derived from an EMBL/GenBank/DDBJ whole genome shotgun (WGS) entry which is preliminary data.</text>
</comment>
<sequence>MNAKTVVRVADLTGKALDWAVAIATGAEEVKTTEHGVSCIYQLPEGGCWTNFYQPSTDWSQGGLLIDVYRISFVTSGTGPQDEQGNEPIVALTSALHYKVCAGSTHLIAACRAIVATKLGELIRVPAELI</sequence>
<proteinExistence type="predicted"/>
<protein>
    <recommendedName>
        <fullName evidence="3">DUF2591 domain-containing protein</fullName>
    </recommendedName>
</protein>
<reference evidence="1 2" key="1">
    <citation type="submission" date="2013-08" db="EMBL/GenBank/DDBJ databases">
        <title>Biodegradation of aromatic compounds in biofilm forming Pseudomonas isolated from sewage sludge.</title>
        <authorList>
            <person name="Qureshi A."/>
            <person name="Ghosh S."/>
            <person name="Khardenavis A.A."/>
            <person name="Kapley A."/>
            <person name="Purohit H.J."/>
        </authorList>
    </citation>
    <scope>NUCLEOTIDE SEQUENCE [LARGE SCALE GENOMIC DNA]</scope>
    <source>
        <strain evidence="1 2">EGD-AQ6</strain>
    </source>
</reference>
<dbReference type="EMBL" id="AVQG01000003">
    <property type="protein sequence ID" value="ERH60902.1"/>
    <property type="molecule type" value="Genomic_DNA"/>
</dbReference>
<dbReference type="RefSeq" id="WP_021491182.1">
    <property type="nucleotide sequence ID" value="NZ_AVQG01000003.1"/>
</dbReference>
<dbReference type="Proteomes" id="UP000016504">
    <property type="component" value="Unassembled WGS sequence"/>
</dbReference>
<accession>U1V0N1</accession>
<evidence type="ECO:0000313" key="2">
    <source>
        <dbReference type="Proteomes" id="UP000016504"/>
    </source>
</evidence>
<evidence type="ECO:0000313" key="1">
    <source>
        <dbReference type="EMBL" id="ERH60902.1"/>
    </source>
</evidence>
<gene>
    <name evidence="1" type="ORF">O204_17235</name>
</gene>
<evidence type="ECO:0008006" key="3">
    <source>
        <dbReference type="Google" id="ProtNLM"/>
    </source>
</evidence>
<dbReference type="AlphaFoldDB" id="U1V0N1"/>
<dbReference type="Pfam" id="PF10765">
    <property type="entry name" value="Phage_P22_NinX"/>
    <property type="match status" value="1"/>
</dbReference>
<organism evidence="1 2">
    <name type="scientific">Pseudomonas simiae</name>
    <dbReference type="NCBI Taxonomy" id="321846"/>
    <lineage>
        <taxon>Bacteria</taxon>
        <taxon>Pseudomonadati</taxon>
        <taxon>Pseudomonadota</taxon>
        <taxon>Gammaproteobacteria</taxon>
        <taxon>Pseudomonadales</taxon>
        <taxon>Pseudomonadaceae</taxon>
        <taxon>Pseudomonas</taxon>
    </lineage>
</organism>
<name>U1V0N1_9PSED</name>
<dbReference type="InterPro" id="IPR019701">
    <property type="entry name" value="Phage_P22_NinX"/>
</dbReference>